<dbReference type="InterPro" id="IPR057326">
    <property type="entry name" value="KR_dom"/>
</dbReference>
<dbReference type="Pfam" id="PF00106">
    <property type="entry name" value="adh_short"/>
    <property type="match status" value="1"/>
</dbReference>
<evidence type="ECO:0000313" key="4">
    <source>
        <dbReference type="Proteomes" id="UP001428290"/>
    </source>
</evidence>
<comment type="similarity">
    <text evidence="1">Belongs to the short-chain dehydrogenases/reductases (SDR) family.</text>
</comment>
<evidence type="ECO:0000259" key="2">
    <source>
        <dbReference type="SMART" id="SM00822"/>
    </source>
</evidence>
<organism evidence="3 4">
    <name type="scientific">Herpetosiphon gulosus</name>
    <dbReference type="NCBI Taxonomy" id="1973496"/>
    <lineage>
        <taxon>Bacteria</taxon>
        <taxon>Bacillati</taxon>
        <taxon>Chloroflexota</taxon>
        <taxon>Chloroflexia</taxon>
        <taxon>Herpetosiphonales</taxon>
        <taxon>Herpetosiphonaceae</taxon>
        <taxon>Herpetosiphon</taxon>
    </lineage>
</organism>
<dbReference type="RefSeq" id="WP_345723686.1">
    <property type="nucleotide sequence ID" value="NZ_BAABRU010000015.1"/>
</dbReference>
<dbReference type="InterPro" id="IPR036291">
    <property type="entry name" value="NAD(P)-bd_dom_sf"/>
</dbReference>
<dbReference type="SMART" id="SM00822">
    <property type="entry name" value="PKS_KR"/>
    <property type="match status" value="1"/>
</dbReference>
<dbReference type="PANTHER" id="PTHR43976">
    <property type="entry name" value="SHORT CHAIN DEHYDROGENASE"/>
    <property type="match status" value="1"/>
</dbReference>
<dbReference type="EMBL" id="BAABRU010000015">
    <property type="protein sequence ID" value="GAA5530095.1"/>
    <property type="molecule type" value="Genomic_DNA"/>
</dbReference>
<dbReference type="PRINTS" id="PR00081">
    <property type="entry name" value="GDHRDH"/>
</dbReference>
<dbReference type="InterPro" id="IPR002347">
    <property type="entry name" value="SDR_fam"/>
</dbReference>
<feature type="domain" description="Ketoreductase" evidence="2">
    <location>
        <begin position="5"/>
        <end position="191"/>
    </location>
</feature>
<dbReference type="PANTHER" id="PTHR43976:SF9">
    <property type="entry name" value="OXIDOREDUCTASE"/>
    <property type="match status" value="1"/>
</dbReference>
<reference evidence="3 4" key="1">
    <citation type="submission" date="2024-02" db="EMBL/GenBank/DDBJ databases">
        <title>Herpetosiphon gulosus NBRC 112829.</title>
        <authorList>
            <person name="Ichikawa N."/>
            <person name="Katano-Makiyama Y."/>
            <person name="Hidaka K."/>
        </authorList>
    </citation>
    <scope>NUCLEOTIDE SEQUENCE [LARGE SCALE GENOMIC DNA]</scope>
    <source>
        <strain evidence="3 4">NBRC 112829</strain>
    </source>
</reference>
<keyword evidence="4" id="KW-1185">Reference proteome</keyword>
<name>A0ABP9X6E6_9CHLR</name>
<proteinExistence type="inferred from homology"/>
<dbReference type="CDD" id="cd05374">
    <property type="entry name" value="17beta-HSD-like_SDR_c"/>
    <property type="match status" value="1"/>
</dbReference>
<sequence length="297" mass="31113">MAHAQTILVTGSSSGLGRAIVETLAQHGHTVFASMRGIAGKNAQAAQELRDFASQHGLNIEPIELDVVNQASVDQAIATIQAKAGRLDCLINNAGAGLAGLTEACSIEQVQQLFDINVFGALRVTKAVLPLMRQQQAGLLITISSTSTQIVVPFLAAYGASKAAEEIMAQSMHYELTSLGIDSVILQLGGYATKFGTNIQVAADQSLNAAYGLAGQFAQGISSGIVAGLEYADNPVDVGNKINEILALPSEQRPRKYSMGGGSQGLNELNQQLEPLQAGLIGLMQMEPLLLRSQTAS</sequence>
<dbReference type="SUPFAM" id="SSF51735">
    <property type="entry name" value="NAD(P)-binding Rossmann-fold domains"/>
    <property type="match status" value="1"/>
</dbReference>
<protein>
    <submittedName>
        <fullName evidence="3">3-phenylpropionate-dihydrodiol/cinnamic acid-dihydrodiol dehydrogenase</fullName>
    </submittedName>
</protein>
<dbReference type="InterPro" id="IPR051911">
    <property type="entry name" value="SDR_oxidoreductase"/>
</dbReference>
<gene>
    <name evidence="3" type="primary">hcaB_2</name>
    <name evidence="3" type="ORF">Hgul01_03909</name>
</gene>
<dbReference type="PRINTS" id="PR00080">
    <property type="entry name" value="SDRFAMILY"/>
</dbReference>
<dbReference type="Proteomes" id="UP001428290">
    <property type="component" value="Unassembled WGS sequence"/>
</dbReference>
<dbReference type="Gene3D" id="3.40.50.720">
    <property type="entry name" value="NAD(P)-binding Rossmann-like Domain"/>
    <property type="match status" value="1"/>
</dbReference>
<evidence type="ECO:0000256" key="1">
    <source>
        <dbReference type="RuleBase" id="RU000363"/>
    </source>
</evidence>
<comment type="caution">
    <text evidence="3">The sequence shown here is derived from an EMBL/GenBank/DDBJ whole genome shotgun (WGS) entry which is preliminary data.</text>
</comment>
<evidence type="ECO:0000313" key="3">
    <source>
        <dbReference type="EMBL" id="GAA5530095.1"/>
    </source>
</evidence>
<accession>A0ABP9X6E6</accession>